<evidence type="ECO:0000256" key="1">
    <source>
        <dbReference type="ARBA" id="ARBA00001966"/>
    </source>
</evidence>
<organism evidence="8 9">
    <name type="scientific">Methanoregula boonei (strain DSM 21154 / JCM 14090 / 6A8)</name>
    <dbReference type="NCBI Taxonomy" id="456442"/>
    <lineage>
        <taxon>Archaea</taxon>
        <taxon>Methanobacteriati</taxon>
        <taxon>Methanobacteriota</taxon>
        <taxon>Stenosarchaea group</taxon>
        <taxon>Methanomicrobia</taxon>
        <taxon>Methanomicrobiales</taxon>
        <taxon>Methanoregulaceae</taxon>
        <taxon>Methanoregula</taxon>
    </lineage>
</organism>
<dbReference type="SUPFAM" id="SSF102114">
    <property type="entry name" value="Radical SAM enzymes"/>
    <property type="match status" value="1"/>
</dbReference>
<evidence type="ECO:0000256" key="2">
    <source>
        <dbReference type="ARBA" id="ARBA00022485"/>
    </source>
</evidence>
<dbReference type="PROSITE" id="PS51918">
    <property type="entry name" value="RADICAL_SAM"/>
    <property type="match status" value="1"/>
</dbReference>
<keyword evidence="2" id="KW-0004">4Fe-4S</keyword>
<dbReference type="InterPro" id="IPR027596">
    <property type="entry name" value="AmmeMemoSam_rS"/>
</dbReference>
<reference evidence="9" key="1">
    <citation type="journal article" date="2015" name="Microbiology">
        <title>Genome of Methanoregula boonei 6A8 reveals adaptations to oligotrophic peatland environments.</title>
        <authorList>
            <person name="Braeuer S."/>
            <person name="Cadillo-Quiroz H."/>
            <person name="Kyrpides N."/>
            <person name="Woyke T."/>
            <person name="Goodwin L."/>
            <person name="Detter C."/>
            <person name="Podell S."/>
            <person name="Yavitt J.B."/>
            <person name="Zinder S.H."/>
        </authorList>
    </citation>
    <scope>NUCLEOTIDE SEQUENCE [LARGE SCALE GENOMIC DNA]</scope>
    <source>
        <strain evidence="9">DSM 21154 / JCM 14090 / 6A8</strain>
    </source>
</reference>
<comment type="cofactor">
    <cofactor evidence="1">
        <name>[4Fe-4S] cluster</name>
        <dbReference type="ChEBI" id="CHEBI:49883"/>
    </cofactor>
</comment>
<keyword evidence="6" id="KW-0411">Iron-sulfur</keyword>
<dbReference type="GeneID" id="5411639"/>
<dbReference type="HOGENOM" id="CLU_462970_0_0_2"/>
<feature type="domain" description="Radical SAM core" evidence="7">
    <location>
        <begin position="53"/>
        <end position="265"/>
    </location>
</feature>
<keyword evidence="9" id="KW-1185">Reference proteome</keyword>
<dbReference type="EMBL" id="CP000780">
    <property type="protein sequence ID" value="ABS56877.1"/>
    <property type="molecule type" value="Genomic_DNA"/>
</dbReference>
<proteinExistence type="predicted"/>
<dbReference type="PANTHER" id="PTHR30352:SF5">
    <property type="entry name" value="PYRUVATE FORMATE-LYASE 1-ACTIVATING ENZYME"/>
    <property type="match status" value="1"/>
</dbReference>
<evidence type="ECO:0000259" key="7">
    <source>
        <dbReference type="PROSITE" id="PS51918"/>
    </source>
</evidence>
<dbReference type="InterPro" id="IPR013785">
    <property type="entry name" value="Aldolase_TIM"/>
</dbReference>
<dbReference type="SFLD" id="SFLDS00029">
    <property type="entry name" value="Radical_SAM"/>
    <property type="match status" value="1"/>
</dbReference>
<evidence type="ECO:0000256" key="4">
    <source>
        <dbReference type="ARBA" id="ARBA00022723"/>
    </source>
</evidence>
<dbReference type="SUPFAM" id="SSF53807">
    <property type="entry name" value="Helical backbone' metal receptor"/>
    <property type="match status" value="1"/>
</dbReference>
<dbReference type="GO" id="GO:0051539">
    <property type="term" value="F:4 iron, 4 sulfur cluster binding"/>
    <property type="evidence" value="ECO:0007669"/>
    <property type="project" value="UniProtKB-KW"/>
</dbReference>
<dbReference type="SFLD" id="SFLDG01101">
    <property type="entry name" value="Uncharacterised_Radical_SAM_Su"/>
    <property type="match status" value="1"/>
</dbReference>
<dbReference type="GO" id="GO:0046872">
    <property type="term" value="F:metal ion binding"/>
    <property type="evidence" value="ECO:0007669"/>
    <property type="project" value="UniProtKB-KW"/>
</dbReference>
<accession>A7IAW6</accession>
<protein>
    <submittedName>
        <fullName evidence="8">Radical SAM domain protein</fullName>
    </submittedName>
</protein>
<dbReference type="InterPro" id="IPR034457">
    <property type="entry name" value="Organic_radical-activating"/>
</dbReference>
<dbReference type="AlphaFoldDB" id="A7IAW6"/>
<evidence type="ECO:0000313" key="8">
    <source>
        <dbReference type="EMBL" id="ABS56877.1"/>
    </source>
</evidence>
<evidence type="ECO:0000256" key="5">
    <source>
        <dbReference type="ARBA" id="ARBA00023004"/>
    </source>
</evidence>
<evidence type="ECO:0000256" key="6">
    <source>
        <dbReference type="ARBA" id="ARBA00023014"/>
    </source>
</evidence>
<dbReference type="InterPro" id="IPR058240">
    <property type="entry name" value="rSAM_sf"/>
</dbReference>
<evidence type="ECO:0000256" key="3">
    <source>
        <dbReference type="ARBA" id="ARBA00022691"/>
    </source>
</evidence>
<dbReference type="RefSeq" id="WP_012107939.1">
    <property type="nucleotide sequence ID" value="NC_009712.1"/>
</dbReference>
<dbReference type="eggNOG" id="arCOG00948">
    <property type="taxonomic scope" value="Archaea"/>
</dbReference>
<name>A7IAW6_METB6</name>
<dbReference type="STRING" id="456442.Mboo_2363"/>
<keyword evidence="4" id="KW-0479">Metal-binding</keyword>
<dbReference type="Gene3D" id="3.20.20.70">
    <property type="entry name" value="Aldolase class I"/>
    <property type="match status" value="1"/>
</dbReference>
<keyword evidence="3" id="KW-0949">S-adenosyl-L-methionine</keyword>
<dbReference type="Gene3D" id="3.40.50.1980">
    <property type="entry name" value="Nitrogenase molybdenum iron protein domain"/>
    <property type="match status" value="1"/>
</dbReference>
<gene>
    <name evidence="8" type="ordered locus">Mboo_2363</name>
</gene>
<sequence>MRCGYCERACDMQEGQNGYCRMYRNSMGAITENYPDRYLNIYPVSSESIPMIHFYPNGIFLLISTMGCNFACDGCISEFQTTRPGTLQEVLVPHPPEEILSIAREYSCRGITFCLNEPAVSFPTFLRVAKAAKSAGLLVGCSSNGYMTPETLQSLLPYLDFVNIGLKGSSDERYRECGAVSSAPVYRNLKILYDNGISVEVSVMYLNGREQEVTGAAERVRAISPSIPFQVMRFMATHPDLEPIAPTRAQGEALCTTLRNYLDHVYLFNTPATTELDTRCPVCGKILIHRVFFGPMAARVLSCHPDGICSCGYRFPCTGTIDPIFEGEVQVLGGYRSIMGARVASGILATLGVTDEKVIDRVSNTLITNGYLTDFSTHTGSIDAYLDMVRYLATLVHREERADRLARYILDVRDEVQEKAPVTGKPRVYAVLSHPLFPLYAAKPVNQLIEIAGGRSLNRELGFTESKNPEYSVEEINRLDPEVILVSGHFAPPVSDFITTCRDLGIHCRALDTNRVYMLNSSHADGTISWALGLMDVANCLHPAQFRYSLAGEQERYEREMEGTLS</sequence>
<dbReference type="InterPro" id="IPR002491">
    <property type="entry name" value="ABC_transptr_periplasmic_BD"/>
</dbReference>
<dbReference type="PANTHER" id="PTHR30352">
    <property type="entry name" value="PYRUVATE FORMATE-LYASE-ACTIVATING ENZYME"/>
    <property type="match status" value="1"/>
</dbReference>
<keyword evidence="5" id="KW-0408">Iron</keyword>
<dbReference type="GO" id="GO:0003824">
    <property type="term" value="F:catalytic activity"/>
    <property type="evidence" value="ECO:0007669"/>
    <property type="project" value="InterPro"/>
</dbReference>
<dbReference type="OrthoDB" id="371936at2157"/>
<dbReference type="Pfam" id="PF04055">
    <property type="entry name" value="Radical_SAM"/>
    <property type="match status" value="1"/>
</dbReference>
<dbReference type="Pfam" id="PF01497">
    <property type="entry name" value="Peripla_BP_2"/>
    <property type="match status" value="1"/>
</dbReference>
<dbReference type="Proteomes" id="UP000002408">
    <property type="component" value="Chromosome"/>
</dbReference>
<dbReference type="KEGG" id="mbn:Mboo_2363"/>
<dbReference type="InterPro" id="IPR007197">
    <property type="entry name" value="rSAM"/>
</dbReference>
<evidence type="ECO:0000313" key="9">
    <source>
        <dbReference type="Proteomes" id="UP000002408"/>
    </source>
</evidence>